<dbReference type="Pfam" id="PF08316">
    <property type="entry name" value="Pal1"/>
    <property type="match status" value="1"/>
</dbReference>
<feature type="compositionally biased region" description="Pro residues" evidence="1">
    <location>
        <begin position="120"/>
        <end position="141"/>
    </location>
</feature>
<feature type="compositionally biased region" description="Polar residues" evidence="1">
    <location>
        <begin position="405"/>
        <end position="419"/>
    </location>
</feature>
<dbReference type="PANTHER" id="PTHR28307:SF2">
    <property type="entry name" value="PROTEIN PAL1"/>
    <property type="match status" value="1"/>
</dbReference>
<feature type="compositionally biased region" description="Basic residues" evidence="1">
    <location>
        <begin position="172"/>
        <end position="181"/>
    </location>
</feature>
<feature type="region of interest" description="Disordered" evidence="1">
    <location>
        <begin position="1"/>
        <end position="223"/>
    </location>
</feature>
<dbReference type="GeneID" id="89941300"/>
<gene>
    <name evidence="2" type="ORF">N656DRAFT_793501</name>
</gene>
<evidence type="ECO:0000313" key="3">
    <source>
        <dbReference type="Proteomes" id="UP001302812"/>
    </source>
</evidence>
<feature type="compositionally biased region" description="Low complexity" evidence="1">
    <location>
        <begin position="16"/>
        <end position="34"/>
    </location>
</feature>
<feature type="compositionally biased region" description="Polar residues" evidence="1">
    <location>
        <begin position="1"/>
        <end position="14"/>
    </location>
</feature>
<name>A0AAN6TMU6_9PEZI</name>
<feature type="region of interest" description="Disordered" evidence="1">
    <location>
        <begin position="351"/>
        <end position="515"/>
    </location>
</feature>
<dbReference type="RefSeq" id="XP_064674526.1">
    <property type="nucleotide sequence ID" value="XM_064817175.1"/>
</dbReference>
<dbReference type="PANTHER" id="PTHR28307">
    <property type="entry name" value="PROTEIN PAL1"/>
    <property type="match status" value="1"/>
</dbReference>
<keyword evidence="3" id="KW-1185">Reference proteome</keyword>
<dbReference type="InterPro" id="IPR013226">
    <property type="entry name" value="Pal1"/>
</dbReference>
<dbReference type="AlphaFoldDB" id="A0AAN6TMU6"/>
<protein>
    <submittedName>
        <fullName evidence="2">Pal1-domain-containing protein</fullName>
    </submittedName>
</protein>
<evidence type="ECO:0000256" key="1">
    <source>
        <dbReference type="SAM" id="MobiDB-lite"/>
    </source>
</evidence>
<reference evidence="2" key="1">
    <citation type="journal article" date="2023" name="Mol. Phylogenet. Evol.">
        <title>Genome-scale phylogeny and comparative genomics of the fungal order Sordariales.</title>
        <authorList>
            <person name="Hensen N."/>
            <person name="Bonometti L."/>
            <person name="Westerberg I."/>
            <person name="Brannstrom I.O."/>
            <person name="Guillou S."/>
            <person name="Cros-Aarteil S."/>
            <person name="Calhoun S."/>
            <person name="Haridas S."/>
            <person name="Kuo A."/>
            <person name="Mondo S."/>
            <person name="Pangilinan J."/>
            <person name="Riley R."/>
            <person name="LaButti K."/>
            <person name="Andreopoulos B."/>
            <person name="Lipzen A."/>
            <person name="Chen C."/>
            <person name="Yan M."/>
            <person name="Daum C."/>
            <person name="Ng V."/>
            <person name="Clum A."/>
            <person name="Steindorff A."/>
            <person name="Ohm R.A."/>
            <person name="Martin F."/>
            <person name="Silar P."/>
            <person name="Natvig D.O."/>
            <person name="Lalanne C."/>
            <person name="Gautier V."/>
            <person name="Ament-Velasquez S.L."/>
            <person name="Kruys A."/>
            <person name="Hutchinson M.I."/>
            <person name="Powell A.J."/>
            <person name="Barry K."/>
            <person name="Miller A.N."/>
            <person name="Grigoriev I.V."/>
            <person name="Debuchy R."/>
            <person name="Gladieux P."/>
            <person name="Hiltunen Thoren M."/>
            <person name="Johannesson H."/>
        </authorList>
    </citation>
    <scope>NUCLEOTIDE SEQUENCE</scope>
    <source>
        <strain evidence="2">CBS 508.74</strain>
    </source>
</reference>
<feature type="compositionally biased region" description="Basic residues" evidence="1">
    <location>
        <begin position="487"/>
        <end position="496"/>
    </location>
</feature>
<dbReference type="Proteomes" id="UP001302812">
    <property type="component" value="Unassembled WGS sequence"/>
</dbReference>
<feature type="compositionally biased region" description="Basic and acidic residues" evidence="1">
    <location>
        <begin position="190"/>
        <end position="208"/>
    </location>
</feature>
<proteinExistence type="predicted"/>
<dbReference type="EMBL" id="MU853332">
    <property type="protein sequence ID" value="KAK4116956.1"/>
    <property type="molecule type" value="Genomic_DNA"/>
</dbReference>
<feature type="compositionally biased region" description="Basic and acidic residues" evidence="1">
    <location>
        <begin position="429"/>
        <end position="447"/>
    </location>
</feature>
<reference evidence="2" key="2">
    <citation type="submission" date="2023-05" db="EMBL/GenBank/DDBJ databases">
        <authorList>
            <consortium name="Lawrence Berkeley National Laboratory"/>
            <person name="Steindorff A."/>
            <person name="Hensen N."/>
            <person name="Bonometti L."/>
            <person name="Westerberg I."/>
            <person name="Brannstrom I.O."/>
            <person name="Guillou S."/>
            <person name="Cros-Aarteil S."/>
            <person name="Calhoun S."/>
            <person name="Haridas S."/>
            <person name="Kuo A."/>
            <person name="Mondo S."/>
            <person name="Pangilinan J."/>
            <person name="Riley R."/>
            <person name="Labutti K."/>
            <person name="Andreopoulos B."/>
            <person name="Lipzen A."/>
            <person name="Chen C."/>
            <person name="Yanf M."/>
            <person name="Daum C."/>
            <person name="Ng V."/>
            <person name="Clum A."/>
            <person name="Ohm R."/>
            <person name="Martin F."/>
            <person name="Silar P."/>
            <person name="Natvig D."/>
            <person name="Lalanne C."/>
            <person name="Gautier V."/>
            <person name="Ament-Velasquez S.L."/>
            <person name="Kruys A."/>
            <person name="Hutchinson M.I."/>
            <person name="Powell A.J."/>
            <person name="Barry K."/>
            <person name="Miller A.N."/>
            <person name="Grigoriev I.V."/>
            <person name="Debuchy R."/>
            <person name="Gladieux P."/>
            <person name="Thoren M.H."/>
            <person name="Johannesson H."/>
        </authorList>
    </citation>
    <scope>NUCLEOTIDE SEQUENCE</scope>
    <source>
        <strain evidence="2">CBS 508.74</strain>
    </source>
</reference>
<comment type="caution">
    <text evidence="2">The sequence shown here is derived from an EMBL/GenBank/DDBJ whole genome shotgun (WGS) entry which is preliminary data.</text>
</comment>
<accession>A0AAN6TMU6</accession>
<sequence length="515" mass="56046">MAATQPEQQDQQSAGLLLNLNSNNPFRNRAASPALPSPVSPFADPPPRPVSRNPFLDPAIANRSSLSNIRSASETMSLEKRPSLTAEDIFGSLTLEDSKTFSDTPPKPDAAKAPPTGRSAPPPPGRENMPPPGRRGPPPNHRPTRSQEEALRARRMQGNSDISGPLGPPRSPQRRQERRPRRNSESSIMDSERIMTEEERKQRDLRRRERERRHREKGKPSRRLDIIDQLDATSIYGTGIFHHDGPFDALNPHRNRQGSRRAPMQAFPEGSLNNTLGGSGPLNTRPDHATFLGQGEDEAFKEWSKVAKGKKEMPVFDPLSRGETLHGDQSLGLGTSTFLEGTPAPRAAIQKREEERAAEVMSEGLQRKKSLAQRIRNMNRGQREFQPSGRLTNPEIGFGSRRSPSESGPASATASSANPERNPFFSEFASDKGGEEGFTVRKMDSNGDKATPTSPRGGFGLERRSTADGTPSDGTQPKPTGILGRMKSLKGGRRQRSGPSGGGDTNAAAAPGTAV</sequence>
<feature type="compositionally biased region" description="Polar residues" evidence="1">
    <location>
        <begin position="62"/>
        <end position="76"/>
    </location>
</feature>
<dbReference type="GO" id="GO:0005737">
    <property type="term" value="C:cytoplasm"/>
    <property type="evidence" value="ECO:0007669"/>
    <property type="project" value="TreeGrafter"/>
</dbReference>
<organism evidence="2 3">
    <name type="scientific">Canariomyces notabilis</name>
    <dbReference type="NCBI Taxonomy" id="2074819"/>
    <lineage>
        <taxon>Eukaryota</taxon>
        <taxon>Fungi</taxon>
        <taxon>Dikarya</taxon>
        <taxon>Ascomycota</taxon>
        <taxon>Pezizomycotina</taxon>
        <taxon>Sordariomycetes</taxon>
        <taxon>Sordariomycetidae</taxon>
        <taxon>Sordariales</taxon>
        <taxon>Chaetomiaceae</taxon>
        <taxon>Canariomyces</taxon>
    </lineage>
</organism>
<evidence type="ECO:0000313" key="2">
    <source>
        <dbReference type="EMBL" id="KAK4116956.1"/>
    </source>
</evidence>
<feature type="compositionally biased region" description="Pro residues" evidence="1">
    <location>
        <begin position="35"/>
        <end position="49"/>
    </location>
</feature>
<feature type="compositionally biased region" description="Polar residues" evidence="1">
    <location>
        <begin position="467"/>
        <end position="478"/>
    </location>
</feature>